<protein>
    <submittedName>
        <fullName evidence="8">BQ2448_8058 protein</fullName>
    </submittedName>
</protein>
<evidence type="ECO:0000313" key="9">
    <source>
        <dbReference type="Proteomes" id="UP000198372"/>
    </source>
</evidence>
<reference evidence="9" key="1">
    <citation type="submission" date="2016-09" db="EMBL/GenBank/DDBJ databases">
        <authorList>
            <person name="Jeantristanb JTB J.-T."/>
            <person name="Ricardo R."/>
        </authorList>
    </citation>
    <scope>NUCLEOTIDE SEQUENCE [LARGE SCALE GENOMIC DNA]</scope>
</reference>
<evidence type="ECO:0000256" key="6">
    <source>
        <dbReference type="SAM" id="MobiDB-lite"/>
    </source>
</evidence>
<dbReference type="InterPro" id="IPR036638">
    <property type="entry name" value="HLH_DNA-bd_sf"/>
</dbReference>
<evidence type="ECO:0000256" key="3">
    <source>
        <dbReference type="ARBA" id="ARBA00023125"/>
    </source>
</evidence>
<dbReference type="SMART" id="SM00353">
    <property type="entry name" value="HLH"/>
    <property type="match status" value="1"/>
</dbReference>
<dbReference type="EMBL" id="FMSP01000021">
    <property type="protein sequence ID" value="SCV74419.1"/>
    <property type="molecule type" value="Genomic_DNA"/>
</dbReference>
<keyword evidence="2" id="KW-0805">Transcription regulation</keyword>
<dbReference type="GO" id="GO:0000978">
    <property type="term" value="F:RNA polymerase II cis-regulatory region sequence-specific DNA binding"/>
    <property type="evidence" value="ECO:0007669"/>
    <property type="project" value="TreeGrafter"/>
</dbReference>
<feature type="compositionally biased region" description="Basic and acidic residues" evidence="6">
    <location>
        <begin position="744"/>
        <end position="763"/>
    </location>
</feature>
<name>A0A238FNQ7_9BASI</name>
<feature type="compositionally biased region" description="Low complexity" evidence="6">
    <location>
        <begin position="788"/>
        <end position="800"/>
    </location>
</feature>
<dbReference type="AlphaFoldDB" id="A0A238FNQ7"/>
<feature type="region of interest" description="Disordered" evidence="6">
    <location>
        <begin position="1"/>
        <end position="98"/>
    </location>
</feature>
<feature type="compositionally biased region" description="Pro residues" evidence="6">
    <location>
        <begin position="23"/>
        <end position="33"/>
    </location>
</feature>
<evidence type="ECO:0000313" key="8">
    <source>
        <dbReference type="EMBL" id="SCV74419.1"/>
    </source>
</evidence>
<accession>A0A238FNQ7</accession>
<dbReference type="PROSITE" id="PS50888">
    <property type="entry name" value="BHLH"/>
    <property type="match status" value="1"/>
</dbReference>
<dbReference type="STRING" id="269621.A0A238FNQ7"/>
<keyword evidence="9" id="KW-1185">Reference proteome</keyword>
<dbReference type="GO" id="GO:0046983">
    <property type="term" value="F:protein dimerization activity"/>
    <property type="evidence" value="ECO:0007669"/>
    <property type="project" value="InterPro"/>
</dbReference>
<sequence length="816" mass="83684">MFSNVGGQSGAHPTQPPQQQQQQPPPQQPPPQQPHLHHHPQQQQQQQHGPIKLQGFDIPASSSTTTTSSTNSSGGNSHASPSTNNPTSPNTYSVDPSMLFGFQQHGGCGHGASPLASSSSYKTVSPPPFATSGTAAFSDLDLEFETTLASLAQHHQQHQHQQQQQQQQHHHQSLGSGLYRLNGDNTAAASSAHSSHLANQSYSLSNLGQYSGPGSPYAAYDARAFGGMPTYLTIDGDPPPPPVSASTASSTNAARIAAAAALAGGTAPVMTISLSNHAASSPHDSRLNVRSPTTPTTPLVDLFGNPLSPTNPDSPHAATAQQQRRSSQVAQEFGSYSSSYGEGLGSASAVPVTQGIPPKASSSSSSSSALGKRRGSGVVMPGSPEVGKSLSSNHGRSRSAGVGKAPTSRARSRSARRNGSVAYSTNGPAAASSNSVVASANSPTQASAMSAAIAIPAVKGGNDGGSSSVPKNNSQHQLAMSMPAYPGAGPAVGNNRQDCFASPQAIPGATASFKSGIAGEGSRLGSLGTSASSTTTMDAESGWRPSGTVGVPSSAPVLGSSKKGKMTLDDVPEDPTQKQAALLTEKRRKRRESHNAVERRRRDNINDRITELASLLPEVLLDQVNSASSAAAAKAAASGVSVDDLDEPTDGSFAALSLLSPDPSTGMGLSNGILGTSPTSAMLGTSRQMTQGAGAAAAATMGKPNKGIILQKSVEYIRYLQQLLELHLQRGAALEHRVSELEAGRSGLEHDSGIDGIRSKDSRSGATTSPGIRSPSASNGSEGLFEFSPSSTTGPGRTTTDGQGWIIPKEEEMDQS</sequence>
<dbReference type="PANTHER" id="PTHR45776">
    <property type="entry name" value="MIP04163P"/>
    <property type="match status" value="1"/>
</dbReference>
<evidence type="ECO:0000256" key="4">
    <source>
        <dbReference type="ARBA" id="ARBA00023163"/>
    </source>
</evidence>
<feature type="compositionally biased region" description="Low complexity" evidence="6">
    <location>
        <begin position="317"/>
        <end position="349"/>
    </location>
</feature>
<gene>
    <name evidence="8" type="ORF">BQ2448_8058</name>
</gene>
<evidence type="ECO:0000256" key="2">
    <source>
        <dbReference type="ARBA" id="ARBA00023015"/>
    </source>
</evidence>
<dbReference type="GO" id="GO:0000981">
    <property type="term" value="F:DNA-binding transcription factor activity, RNA polymerase II-specific"/>
    <property type="evidence" value="ECO:0007669"/>
    <property type="project" value="TreeGrafter"/>
</dbReference>
<keyword evidence="4" id="KW-0804">Transcription</keyword>
<dbReference type="PANTHER" id="PTHR45776:SF2">
    <property type="entry name" value="MIP04163P"/>
    <property type="match status" value="1"/>
</dbReference>
<evidence type="ECO:0000256" key="5">
    <source>
        <dbReference type="ARBA" id="ARBA00023242"/>
    </source>
</evidence>
<evidence type="ECO:0000259" key="7">
    <source>
        <dbReference type="PROSITE" id="PS50888"/>
    </source>
</evidence>
<organism evidence="8 9">
    <name type="scientific">Microbotryum intermedium</name>
    <dbReference type="NCBI Taxonomy" id="269621"/>
    <lineage>
        <taxon>Eukaryota</taxon>
        <taxon>Fungi</taxon>
        <taxon>Dikarya</taxon>
        <taxon>Basidiomycota</taxon>
        <taxon>Pucciniomycotina</taxon>
        <taxon>Microbotryomycetes</taxon>
        <taxon>Microbotryales</taxon>
        <taxon>Microbotryaceae</taxon>
        <taxon>Microbotryum</taxon>
    </lineage>
</organism>
<feature type="compositionally biased region" description="Low complexity" evidence="6">
    <location>
        <begin position="524"/>
        <end position="536"/>
    </location>
</feature>
<dbReference type="Gene3D" id="4.10.280.10">
    <property type="entry name" value="Helix-loop-helix DNA-binding domain"/>
    <property type="match status" value="1"/>
</dbReference>
<evidence type="ECO:0000256" key="1">
    <source>
        <dbReference type="ARBA" id="ARBA00004123"/>
    </source>
</evidence>
<feature type="domain" description="BHLH" evidence="7">
    <location>
        <begin position="589"/>
        <end position="720"/>
    </location>
</feature>
<dbReference type="Pfam" id="PF00010">
    <property type="entry name" value="HLH"/>
    <property type="match status" value="1"/>
</dbReference>
<feature type="region of interest" description="Disordered" evidence="6">
    <location>
        <begin position="524"/>
        <end position="602"/>
    </location>
</feature>
<dbReference type="InterPro" id="IPR011598">
    <property type="entry name" value="bHLH_dom"/>
</dbReference>
<feature type="region of interest" description="Disordered" evidence="6">
    <location>
        <begin position="151"/>
        <end position="192"/>
    </location>
</feature>
<feature type="region of interest" description="Disordered" evidence="6">
    <location>
        <begin position="277"/>
        <end position="434"/>
    </location>
</feature>
<dbReference type="GO" id="GO:0005634">
    <property type="term" value="C:nucleus"/>
    <property type="evidence" value="ECO:0007669"/>
    <property type="project" value="UniProtKB-SubCell"/>
</dbReference>
<feature type="compositionally biased region" description="Basic and acidic residues" evidence="6">
    <location>
        <begin position="593"/>
        <end position="602"/>
    </location>
</feature>
<proteinExistence type="predicted"/>
<dbReference type="OrthoDB" id="2538182at2759"/>
<feature type="compositionally biased region" description="Polar residues" evidence="6">
    <location>
        <begin position="764"/>
        <end position="781"/>
    </location>
</feature>
<keyword evidence="3" id="KW-0238">DNA-binding</keyword>
<feature type="region of interest" description="Disordered" evidence="6">
    <location>
        <begin position="744"/>
        <end position="816"/>
    </location>
</feature>
<dbReference type="Proteomes" id="UP000198372">
    <property type="component" value="Unassembled WGS sequence"/>
</dbReference>
<keyword evidence="5" id="KW-0539">Nucleus</keyword>
<dbReference type="SUPFAM" id="SSF47459">
    <property type="entry name" value="HLH, helix-loop-helix DNA-binding domain"/>
    <property type="match status" value="1"/>
</dbReference>
<comment type="subcellular location">
    <subcellularLocation>
        <location evidence="1">Nucleus</location>
    </subcellularLocation>
</comment>
<feature type="compositionally biased region" description="Polar residues" evidence="6">
    <location>
        <begin position="288"/>
        <end position="297"/>
    </location>
</feature>
<feature type="compositionally biased region" description="Low complexity" evidence="6">
    <location>
        <begin position="61"/>
        <end position="91"/>
    </location>
</feature>